<reference evidence="1 2" key="1">
    <citation type="submission" date="2024-08" db="EMBL/GenBank/DDBJ databases">
        <title>Sulfate-reducing bacteria isolated from formation water of the oil field in Kazakhstan and description of Pseudodesulfovibrio sp.</title>
        <authorList>
            <person name="Bidzhieva S.K."/>
            <person name="Tourova T.P."/>
            <person name="Grouzdev D.S."/>
            <person name="Beletsky A.V."/>
            <person name="Sokolova D.S."/>
            <person name="Samigullina S.R."/>
            <person name="Poltaraus A.B."/>
            <person name="Avtukh A.N."/>
            <person name="Tereshina V.M."/>
            <person name="Zhaparov N.S."/>
            <person name="Mardanov A.V."/>
            <person name="Nazina T.N."/>
        </authorList>
    </citation>
    <scope>NUCLEOTIDE SEQUENCE [LARGE SCALE GENOMIC DNA]</scope>
    <source>
        <strain evidence="1 2">9FUS</strain>
    </source>
</reference>
<gene>
    <name evidence="1" type="ORF">AB6M95_09825</name>
</gene>
<name>A0ABV4K2B6_9BACT</name>
<dbReference type="EMBL" id="JBGLYH010000023">
    <property type="protein sequence ID" value="MEZ7197045.1"/>
    <property type="molecule type" value="Genomic_DNA"/>
</dbReference>
<evidence type="ECO:0000313" key="2">
    <source>
        <dbReference type="Proteomes" id="UP001568698"/>
    </source>
</evidence>
<dbReference type="Proteomes" id="UP001568698">
    <property type="component" value="Unassembled WGS sequence"/>
</dbReference>
<evidence type="ECO:0000313" key="1">
    <source>
        <dbReference type="EMBL" id="MEZ7197045.1"/>
    </source>
</evidence>
<protein>
    <submittedName>
        <fullName evidence="1">Uncharacterized protein</fullName>
    </submittedName>
</protein>
<organism evidence="1 2">
    <name type="scientific">Pseudodesulfovibrio karagichevae</name>
    <dbReference type="NCBI Taxonomy" id="3239305"/>
    <lineage>
        <taxon>Bacteria</taxon>
        <taxon>Pseudomonadati</taxon>
        <taxon>Thermodesulfobacteriota</taxon>
        <taxon>Desulfovibrionia</taxon>
        <taxon>Desulfovibrionales</taxon>
        <taxon>Desulfovibrionaceae</taxon>
    </lineage>
</organism>
<accession>A0ABV4K2B6</accession>
<keyword evidence="2" id="KW-1185">Reference proteome</keyword>
<sequence length="105" mass="11804">MSEKISTILGQLPDEIVRVVAEAGYENDETDSWTKVLMSKPPLRTRTRVSIFWSRLAAGLVVTASVMDLAEPDMPSMKVRWDFGWPDAEDVATAINRLETYFEGP</sequence>
<proteinExistence type="predicted"/>
<comment type="caution">
    <text evidence="1">The sequence shown here is derived from an EMBL/GenBank/DDBJ whole genome shotgun (WGS) entry which is preliminary data.</text>
</comment>
<dbReference type="RefSeq" id="WP_371386564.1">
    <property type="nucleotide sequence ID" value="NZ_JBGLYH010000023.1"/>
</dbReference>